<keyword evidence="7 10" id="KW-0472">Membrane</keyword>
<keyword evidence="12" id="KW-0732">Signal</keyword>
<dbReference type="InterPro" id="IPR036942">
    <property type="entry name" value="Beta-barrel_TonB_sf"/>
</dbReference>
<comment type="similarity">
    <text evidence="2 10 11">Belongs to the TonB-dependent receptor family.</text>
</comment>
<sequence>MKKNFSHYPLKQLVAASCFIVFPIVAVAEADQIQSVELNGINATNKVRQGEPTIVSVFGKEEFARYGDTVLSEVLKRLPGVTISESKNKGTVISLRGLGVGYTQILLNGETMPDGFAIDTIAPENIERIEIMRVAGADSSAQGIAGSINVILKKKTSQDQTEVKWRLNQQLGYVDPGLTFSSSGKSGDLAYNLSAVLDRSRTDNNDRIDEYLLQKAAADSRQAETLLSARQLQQAAQVQRDSLSITPHINWQINPDQTLSWQGFINQVYVHQTKQESETTLAGATTDFPRNTSVWNGHLSTTRNTFSWERSLENDAKLSLITGWNYFRRASFFQFWGSDGGGQLLQHRDVSADANENVFKLNGKYLVPAIKDHVLSMGWETSYGKRQEQRTEHDHDAGENQVLYTNQQYDASMTKVALFAQDEWRLSENWLSYLGLRWEHVRVQSDVAGDFPLTHTDSLLSPIVQTVWKLDEQRQWRFALNRTLKAPTLVNLIPRIIRIDNDNGPLNPDQQGNPVLRAEKSWGLDVAYEQFNAEGSMLSASAYMRKISDVTIDSLSQQANGWLVMPVNNGNAVVMGIELETKFALTAIDVSLPKINLHANLNRNWSRVMNVSGSDNVMPDQVKFSANLGMDYQLQAGWTLGGNYAFQTQGTERASAYLYSSQNPERKLDMYSVWKVNPQTQIRLSVSNLLHQDSRQRADYEDTQIRAGQQIVKASNAVWHLLWEQRF</sequence>
<gene>
    <name evidence="15" type="ORF">H8K32_05635</name>
</gene>
<evidence type="ECO:0000256" key="3">
    <source>
        <dbReference type="ARBA" id="ARBA00022448"/>
    </source>
</evidence>
<keyword evidence="9 10" id="KW-0998">Cell outer membrane</keyword>
<evidence type="ECO:0000256" key="5">
    <source>
        <dbReference type="ARBA" id="ARBA00022692"/>
    </source>
</evidence>
<evidence type="ECO:0000256" key="8">
    <source>
        <dbReference type="ARBA" id="ARBA00023170"/>
    </source>
</evidence>
<feature type="domain" description="TonB-dependent receptor-like beta-barrel" evidence="13">
    <location>
        <begin position="265"/>
        <end position="689"/>
    </location>
</feature>
<evidence type="ECO:0000256" key="7">
    <source>
        <dbReference type="ARBA" id="ARBA00023136"/>
    </source>
</evidence>
<dbReference type="EMBL" id="JACOFV010000004">
    <property type="protein sequence ID" value="MBC3861576.1"/>
    <property type="molecule type" value="Genomic_DNA"/>
</dbReference>
<keyword evidence="6 11" id="KW-0798">TonB box</keyword>
<evidence type="ECO:0000256" key="4">
    <source>
        <dbReference type="ARBA" id="ARBA00022452"/>
    </source>
</evidence>
<proteinExistence type="inferred from homology"/>
<dbReference type="InterPro" id="IPR012910">
    <property type="entry name" value="Plug_dom"/>
</dbReference>
<dbReference type="GO" id="GO:0009279">
    <property type="term" value="C:cell outer membrane"/>
    <property type="evidence" value="ECO:0007669"/>
    <property type="project" value="UniProtKB-SubCell"/>
</dbReference>
<evidence type="ECO:0000256" key="2">
    <source>
        <dbReference type="ARBA" id="ARBA00009810"/>
    </source>
</evidence>
<name>A0A923HKZ8_9BURK</name>
<dbReference type="Pfam" id="PF07715">
    <property type="entry name" value="Plug"/>
    <property type="match status" value="1"/>
</dbReference>
<evidence type="ECO:0000256" key="10">
    <source>
        <dbReference type="PROSITE-ProRule" id="PRU01360"/>
    </source>
</evidence>
<evidence type="ECO:0000256" key="9">
    <source>
        <dbReference type="ARBA" id="ARBA00023237"/>
    </source>
</evidence>
<dbReference type="Gene3D" id="2.170.130.10">
    <property type="entry name" value="TonB-dependent receptor, plug domain"/>
    <property type="match status" value="1"/>
</dbReference>
<comment type="subcellular location">
    <subcellularLocation>
        <location evidence="1 10">Cell outer membrane</location>
        <topology evidence="1 10">Multi-pass membrane protein</topology>
    </subcellularLocation>
</comment>
<dbReference type="Proteomes" id="UP000634011">
    <property type="component" value="Unassembled WGS sequence"/>
</dbReference>
<feature type="signal peptide" evidence="12">
    <location>
        <begin position="1"/>
        <end position="28"/>
    </location>
</feature>
<evidence type="ECO:0000256" key="12">
    <source>
        <dbReference type="SAM" id="SignalP"/>
    </source>
</evidence>
<evidence type="ECO:0000256" key="11">
    <source>
        <dbReference type="RuleBase" id="RU003357"/>
    </source>
</evidence>
<keyword evidence="8 15" id="KW-0675">Receptor</keyword>
<keyword evidence="3 10" id="KW-0813">Transport</keyword>
<feature type="chain" id="PRO_5037656976" evidence="12">
    <location>
        <begin position="29"/>
        <end position="727"/>
    </location>
</feature>
<evidence type="ECO:0000313" key="16">
    <source>
        <dbReference type="Proteomes" id="UP000634011"/>
    </source>
</evidence>
<dbReference type="InterPro" id="IPR000531">
    <property type="entry name" value="Beta-barrel_TonB"/>
</dbReference>
<feature type="domain" description="TonB-dependent receptor plug" evidence="14">
    <location>
        <begin position="51"/>
        <end position="146"/>
    </location>
</feature>
<dbReference type="PANTHER" id="PTHR40980:SF4">
    <property type="entry name" value="TONB-DEPENDENT RECEPTOR-LIKE BETA-BARREL DOMAIN-CONTAINING PROTEIN"/>
    <property type="match status" value="1"/>
</dbReference>
<keyword evidence="4 10" id="KW-1134">Transmembrane beta strand</keyword>
<keyword evidence="5 10" id="KW-0812">Transmembrane</keyword>
<comment type="caution">
    <text evidence="15">The sequence shown here is derived from an EMBL/GenBank/DDBJ whole genome shotgun (WGS) entry which is preliminary data.</text>
</comment>
<dbReference type="InterPro" id="IPR037066">
    <property type="entry name" value="Plug_dom_sf"/>
</dbReference>
<keyword evidence="16" id="KW-1185">Reference proteome</keyword>
<dbReference type="Pfam" id="PF00593">
    <property type="entry name" value="TonB_dep_Rec_b-barrel"/>
    <property type="match status" value="1"/>
</dbReference>
<dbReference type="InterPro" id="IPR039426">
    <property type="entry name" value="TonB-dep_rcpt-like"/>
</dbReference>
<organism evidence="15 16">
    <name type="scientific">Undibacterium jejuense</name>
    <dbReference type="NCBI Taxonomy" id="1344949"/>
    <lineage>
        <taxon>Bacteria</taxon>
        <taxon>Pseudomonadati</taxon>
        <taxon>Pseudomonadota</taxon>
        <taxon>Betaproteobacteria</taxon>
        <taxon>Burkholderiales</taxon>
        <taxon>Oxalobacteraceae</taxon>
        <taxon>Undibacterium</taxon>
    </lineage>
</organism>
<evidence type="ECO:0000256" key="6">
    <source>
        <dbReference type="ARBA" id="ARBA00023077"/>
    </source>
</evidence>
<dbReference type="PANTHER" id="PTHR40980">
    <property type="entry name" value="PLUG DOMAIN-CONTAINING PROTEIN"/>
    <property type="match status" value="1"/>
</dbReference>
<evidence type="ECO:0000313" key="15">
    <source>
        <dbReference type="EMBL" id="MBC3861576.1"/>
    </source>
</evidence>
<reference evidence="15" key="1">
    <citation type="submission" date="2020-08" db="EMBL/GenBank/DDBJ databases">
        <title>Novel species isolated from subtropical streams in China.</title>
        <authorList>
            <person name="Lu H."/>
        </authorList>
    </citation>
    <scope>NUCLEOTIDE SEQUENCE</scope>
    <source>
        <strain evidence="15">KACC 12607</strain>
    </source>
</reference>
<protein>
    <submittedName>
        <fullName evidence="15">TonB-dependent receptor</fullName>
    </submittedName>
</protein>
<dbReference type="SUPFAM" id="SSF56935">
    <property type="entry name" value="Porins"/>
    <property type="match status" value="1"/>
</dbReference>
<dbReference type="AlphaFoldDB" id="A0A923HKZ8"/>
<evidence type="ECO:0000259" key="14">
    <source>
        <dbReference type="Pfam" id="PF07715"/>
    </source>
</evidence>
<evidence type="ECO:0000259" key="13">
    <source>
        <dbReference type="Pfam" id="PF00593"/>
    </source>
</evidence>
<evidence type="ECO:0000256" key="1">
    <source>
        <dbReference type="ARBA" id="ARBA00004571"/>
    </source>
</evidence>
<dbReference type="CDD" id="cd01347">
    <property type="entry name" value="ligand_gated_channel"/>
    <property type="match status" value="1"/>
</dbReference>
<dbReference type="RefSeq" id="WP_186911510.1">
    <property type="nucleotide sequence ID" value="NZ_JACOFV010000004.1"/>
</dbReference>
<accession>A0A923HKZ8</accession>
<dbReference type="Gene3D" id="2.40.170.20">
    <property type="entry name" value="TonB-dependent receptor, beta-barrel domain"/>
    <property type="match status" value="1"/>
</dbReference>
<dbReference type="PROSITE" id="PS52016">
    <property type="entry name" value="TONB_DEPENDENT_REC_3"/>
    <property type="match status" value="1"/>
</dbReference>